<dbReference type="OrthoDB" id="3142841at2759"/>
<feature type="transmembrane region" description="Helical" evidence="1">
    <location>
        <begin position="197"/>
        <end position="218"/>
    </location>
</feature>
<evidence type="ECO:0000313" key="3">
    <source>
        <dbReference type="Proteomes" id="UP000054248"/>
    </source>
</evidence>
<evidence type="ECO:0008006" key="4">
    <source>
        <dbReference type="Google" id="ProtNLM"/>
    </source>
</evidence>
<dbReference type="EMBL" id="KN823353">
    <property type="protein sequence ID" value="KIO17689.1"/>
    <property type="molecule type" value="Genomic_DNA"/>
</dbReference>
<feature type="transmembrane region" description="Helical" evidence="1">
    <location>
        <begin position="238"/>
        <end position="255"/>
    </location>
</feature>
<organism evidence="2 3">
    <name type="scientific">Tulasnella calospora MUT 4182</name>
    <dbReference type="NCBI Taxonomy" id="1051891"/>
    <lineage>
        <taxon>Eukaryota</taxon>
        <taxon>Fungi</taxon>
        <taxon>Dikarya</taxon>
        <taxon>Basidiomycota</taxon>
        <taxon>Agaricomycotina</taxon>
        <taxon>Agaricomycetes</taxon>
        <taxon>Cantharellales</taxon>
        <taxon>Tulasnellaceae</taxon>
        <taxon>Tulasnella</taxon>
    </lineage>
</organism>
<feature type="transmembrane region" description="Helical" evidence="1">
    <location>
        <begin position="162"/>
        <end position="185"/>
    </location>
</feature>
<name>A0A0C3Q4E0_9AGAM</name>
<dbReference type="InterPro" id="IPR052979">
    <property type="entry name" value="Adenylate-forming_domain"/>
</dbReference>
<reference evidence="2 3" key="1">
    <citation type="submission" date="2014-04" db="EMBL/GenBank/DDBJ databases">
        <authorList>
            <consortium name="DOE Joint Genome Institute"/>
            <person name="Kuo A."/>
            <person name="Girlanda M."/>
            <person name="Perotto S."/>
            <person name="Kohler A."/>
            <person name="Nagy L.G."/>
            <person name="Floudas D."/>
            <person name="Copeland A."/>
            <person name="Barry K.W."/>
            <person name="Cichocki N."/>
            <person name="Veneault-Fourrey C."/>
            <person name="LaButti K."/>
            <person name="Lindquist E.A."/>
            <person name="Lipzen A."/>
            <person name="Lundell T."/>
            <person name="Morin E."/>
            <person name="Murat C."/>
            <person name="Sun H."/>
            <person name="Tunlid A."/>
            <person name="Henrissat B."/>
            <person name="Grigoriev I.V."/>
            <person name="Hibbett D.S."/>
            <person name="Martin F."/>
            <person name="Nordberg H.P."/>
            <person name="Cantor M.N."/>
            <person name="Hua S.X."/>
        </authorList>
    </citation>
    <scope>NUCLEOTIDE SEQUENCE [LARGE SCALE GENOMIC DNA]</scope>
    <source>
        <strain evidence="2 3">MUT 4182</strain>
    </source>
</reference>
<keyword evidence="1" id="KW-1133">Transmembrane helix</keyword>
<gene>
    <name evidence="2" type="ORF">M407DRAFT_84732</name>
</gene>
<evidence type="ECO:0000256" key="1">
    <source>
        <dbReference type="SAM" id="Phobius"/>
    </source>
</evidence>
<dbReference type="PANTHER" id="PTHR33927">
    <property type="entry name" value="TRANSMEMBRANE PROTEIN"/>
    <property type="match status" value="1"/>
</dbReference>
<keyword evidence="1" id="KW-0472">Membrane</keyword>
<sequence>PRVSLPHLELHWPQSFPAVEKNAGDVQHIEVQKPAAPAPTPIVVSKWVKFQLWYSAYRRFFTVVVTFNFISIVLTCLGRFPYAQKNVGAFILGNLCTAVLMRNELFGRLLYLIWPPLCVRLAATSTLQHLGGIHSGCALSGTGWLLYHVIWLCAHASVQHRAVIATGIVTNIAIIISVLSAFPWVRNNRHNLFERHHRFVGWTGLIFTWIFVMLGNGYDDVNGVWDWQGRQIVKTQDMYFVICMTILIALPWIFTRKVKVDVEIPSSKVAVLRFERGMTQGLLGRISRTSILEYHAFGTISEGKHAKYHYMVCGVQGDFTRGLVENPPTHIWTREIKFAGISNTSPLYRRGIRIATGTGIGAALSTCLQSKDWFLIWIGSDQEKTFGKTISGLIESGVEPERRILWDSKKLKRPNTMKLLKETYDAWGAEVVFITSNYGGNKEMMEGCKMLGIPAFGGF</sequence>
<protein>
    <recommendedName>
        <fullName evidence="4">Non-ribosomal peptide synthetase</fullName>
    </recommendedName>
</protein>
<keyword evidence="1" id="KW-0812">Transmembrane</keyword>
<feature type="transmembrane region" description="Helical" evidence="1">
    <location>
        <begin position="130"/>
        <end position="150"/>
    </location>
</feature>
<feature type="transmembrane region" description="Helical" evidence="1">
    <location>
        <begin position="60"/>
        <end position="80"/>
    </location>
</feature>
<keyword evidence="3" id="KW-1185">Reference proteome</keyword>
<proteinExistence type="predicted"/>
<dbReference type="HOGENOM" id="CLU_005562_0_1_1"/>
<dbReference type="AlphaFoldDB" id="A0A0C3Q4E0"/>
<evidence type="ECO:0000313" key="2">
    <source>
        <dbReference type="EMBL" id="KIO17689.1"/>
    </source>
</evidence>
<reference evidence="3" key="2">
    <citation type="submission" date="2015-01" db="EMBL/GenBank/DDBJ databases">
        <title>Evolutionary Origins and Diversification of the Mycorrhizal Mutualists.</title>
        <authorList>
            <consortium name="DOE Joint Genome Institute"/>
            <consortium name="Mycorrhizal Genomics Consortium"/>
            <person name="Kohler A."/>
            <person name="Kuo A."/>
            <person name="Nagy L.G."/>
            <person name="Floudas D."/>
            <person name="Copeland A."/>
            <person name="Barry K.W."/>
            <person name="Cichocki N."/>
            <person name="Veneault-Fourrey C."/>
            <person name="LaButti K."/>
            <person name="Lindquist E.A."/>
            <person name="Lipzen A."/>
            <person name="Lundell T."/>
            <person name="Morin E."/>
            <person name="Murat C."/>
            <person name="Riley R."/>
            <person name="Ohm R."/>
            <person name="Sun H."/>
            <person name="Tunlid A."/>
            <person name="Henrissat B."/>
            <person name="Grigoriev I.V."/>
            <person name="Hibbett D.S."/>
            <person name="Martin F."/>
        </authorList>
    </citation>
    <scope>NUCLEOTIDE SEQUENCE [LARGE SCALE GENOMIC DNA]</scope>
    <source>
        <strain evidence="3">MUT 4182</strain>
    </source>
</reference>
<dbReference type="Proteomes" id="UP000054248">
    <property type="component" value="Unassembled WGS sequence"/>
</dbReference>
<feature type="non-terminal residue" evidence="2">
    <location>
        <position position="1"/>
    </location>
</feature>
<accession>A0A0C3Q4E0</accession>
<dbReference type="PANTHER" id="PTHR33927:SF1">
    <property type="entry name" value="TRANSMEMBRANE PROTEIN"/>
    <property type="match status" value="1"/>
</dbReference>